<sequence length="351" mass="40080">MEEIGVSSLPHISVTNLLKYFRILVEESIVLGGNNRCMQIKWPRRQSNNSNLISRFAQLAPRRPPMVGHRDTLDAFVQHHARCYSPPCCGLEIKGITLGDKLARDCRRGVLASKFLEGQDVLSCEPLCSDLVEVTMEKTLEQRYAVKFCVKLNKTPKDTYDMLKDACGDVCMSYWQAMKWHKSLREGREDVNDEARSGRPSTSRKDEHVTQVREFLNTDRRMSVRMISEQLNLPKTIVHEIVSEDLAMRKICAKLVKTMNKSATLLDLFGYDLAAQQTDLEIRTESVRRRNACPGDLSSRLTAYRMCNAVNSEELRRAVSLADVSLAAANRPLVDCQRIQFNIYFAIIIRY</sequence>
<evidence type="ECO:0000313" key="3">
    <source>
        <dbReference type="Proteomes" id="UP001162162"/>
    </source>
</evidence>
<accession>A0AAV8YBN5</accession>
<feature type="region of interest" description="Disordered" evidence="1">
    <location>
        <begin position="186"/>
        <end position="208"/>
    </location>
</feature>
<evidence type="ECO:0008006" key="4">
    <source>
        <dbReference type="Google" id="ProtNLM"/>
    </source>
</evidence>
<protein>
    <recommendedName>
        <fullName evidence="4">HTH cro/C1-type domain-containing protein</fullName>
    </recommendedName>
</protein>
<dbReference type="EMBL" id="JAPWTK010000128">
    <property type="protein sequence ID" value="KAJ8948880.1"/>
    <property type="molecule type" value="Genomic_DNA"/>
</dbReference>
<comment type="caution">
    <text evidence="2">The sequence shown here is derived from an EMBL/GenBank/DDBJ whole genome shotgun (WGS) entry which is preliminary data.</text>
</comment>
<dbReference type="InterPro" id="IPR052709">
    <property type="entry name" value="Transposase-MT_Hybrid"/>
</dbReference>
<evidence type="ECO:0000313" key="2">
    <source>
        <dbReference type="EMBL" id="KAJ8948880.1"/>
    </source>
</evidence>
<dbReference type="PANTHER" id="PTHR46060">
    <property type="entry name" value="MARINER MOS1 TRANSPOSASE-LIKE PROTEIN"/>
    <property type="match status" value="1"/>
</dbReference>
<dbReference type="Gene3D" id="1.10.10.1450">
    <property type="match status" value="1"/>
</dbReference>
<organism evidence="2 3">
    <name type="scientific">Aromia moschata</name>
    <dbReference type="NCBI Taxonomy" id="1265417"/>
    <lineage>
        <taxon>Eukaryota</taxon>
        <taxon>Metazoa</taxon>
        <taxon>Ecdysozoa</taxon>
        <taxon>Arthropoda</taxon>
        <taxon>Hexapoda</taxon>
        <taxon>Insecta</taxon>
        <taxon>Pterygota</taxon>
        <taxon>Neoptera</taxon>
        <taxon>Endopterygota</taxon>
        <taxon>Coleoptera</taxon>
        <taxon>Polyphaga</taxon>
        <taxon>Cucujiformia</taxon>
        <taxon>Chrysomeloidea</taxon>
        <taxon>Cerambycidae</taxon>
        <taxon>Cerambycinae</taxon>
        <taxon>Callichromatini</taxon>
        <taxon>Aromia</taxon>
    </lineage>
</organism>
<dbReference type="Proteomes" id="UP001162162">
    <property type="component" value="Unassembled WGS sequence"/>
</dbReference>
<name>A0AAV8YBN5_9CUCU</name>
<keyword evidence="3" id="KW-1185">Reference proteome</keyword>
<dbReference type="PANTHER" id="PTHR46060:SF1">
    <property type="entry name" value="MARINER MOS1 TRANSPOSASE-LIKE PROTEIN"/>
    <property type="match status" value="1"/>
</dbReference>
<gene>
    <name evidence="2" type="ORF">NQ318_005500</name>
</gene>
<reference evidence="2" key="1">
    <citation type="journal article" date="2023" name="Insect Mol. Biol.">
        <title>Genome sequencing provides insights into the evolution of gene families encoding plant cell wall-degrading enzymes in longhorned beetles.</title>
        <authorList>
            <person name="Shin N.R."/>
            <person name="Okamura Y."/>
            <person name="Kirsch R."/>
            <person name="Pauchet Y."/>
        </authorList>
    </citation>
    <scope>NUCLEOTIDE SEQUENCE</scope>
    <source>
        <strain evidence="2">AMC_N1</strain>
    </source>
</reference>
<dbReference type="AlphaFoldDB" id="A0AAV8YBN5"/>
<proteinExistence type="predicted"/>
<evidence type="ECO:0000256" key="1">
    <source>
        <dbReference type="SAM" id="MobiDB-lite"/>
    </source>
</evidence>